<feature type="domain" description="PepSY" evidence="3">
    <location>
        <begin position="32"/>
        <end position="89"/>
    </location>
</feature>
<dbReference type="InterPro" id="IPR025711">
    <property type="entry name" value="PepSY"/>
</dbReference>
<feature type="compositionally biased region" description="Acidic residues" evidence="1">
    <location>
        <begin position="98"/>
        <end position="130"/>
    </location>
</feature>
<keyword evidence="5" id="KW-1185">Reference proteome</keyword>
<feature type="signal peptide" evidence="2">
    <location>
        <begin position="1"/>
        <end position="24"/>
    </location>
</feature>
<dbReference type="RefSeq" id="WP_184525502.1">
    <property type="nucleotide sequence ID" value="NZ_JACHGK010000006.1"/>
</dbReference>
<dbReference type="Gene3D" id="3.10.450.40">
    <property type="match status" value="1"/>
</dbReference>
<name>A0A7X0LVE4_9BACI</name>
<evidence type="ECO:0000256" key="2">
    <source>
        <dbReference type="SAM" id="SignalP"/>
    </source>
</evidence>
<protein>
    <submittedName>
        <fullName evidence="4">Phosphopantothenoylcysteine synthetase/decarboxylase</fullName>
    </submittedName>
</protein>
<keyword evidence="2" id="KW-0732">Signal</keyword>
<accession>A0A7X0LVE4</accession>
<feature type="chain" id="PRO_5031010470" evidence="2">
    <location>
        <begin position="25"/>
        <end position="130"/>
    </location>
</feature>
<gene>
    <name evidence="4" type="ORF">HNR53_002069</name>
</gene>
<sequence length="130" mass="14598">MLKKVTTAILFLTLFSFNLLSVNAQGTGSEGINLEKAKQIALQQVKGEIVKTHLEENDGKSIFEITIQAKDGKYEVEIDKSTGKVLEVEKEGDHGNDDDHDDDHDDDDDDDHDDDHDDDDRDDQDEPNDD</sequence>
<evidence type="ECO:0000313" key="5">
    <source>
        <dbReference type="Proteomes" id="UP000531594"/>
    </source>
</evidence>
<dbReference type="Proteomes" id="UP000531594">
    <property type="component" value="Unassembled WGS sequence"/>
</dbReference>
<evidence type="ECO:0000259" key="3">
    <source>
        <dbReference type="Pfam" id="PF03413"/>
    </source>
</evidence>
<dbReference type="Pfam" id="PF03413">
    <property type="entry name" value="PepSY"/>
    <property type="match status" value="1"/>
</dbReference>
<feature type="compositionally biased region" description="Basic and acidic residues" evidence="1">
    <location>
        <begin position="82"/>
        <end position="97"/>
    </location>
</feature>
<evidence type="ECO:0000256" key="1">
    <source>
        <dbReference type="SAM" id="MobiDB-lite"/>
    </source>
</evidence>
<reference evidence="4 5" key="1">
    <citation type="submission" date="2020-08" db="EMBL/GenBank/DDBJ databases">
        <title>Genomic Encyclopedia of Type Strains, Phase IV (KMG-IV): sequencing the most valuable type-strain genomes for metagenomic binning, comparative biology and taxonomic classification.</title>
        <authorList>
            <person name="Goeker M."/>
        </authorList>
    </citation>
    <scope>NUCLEOTIDE SEQUENCE [LARGE SCALE GENOMIC DNA]</scope>
    <source>
        <strain evidence="4 5">DSM 5391</strain>
    </source>
</reference>
<dbReference type="EMBL" id="JACHGK010000006">
    <property type="protein sequence ID" value="MBB6445450.1"/>
    <property type="molecule type" value="Genomic_DNA"/>
</dbReference>
<feature type="region of interest" description="Disordered" evidence="1">
    <location>
        <begin position="82"/>
        <end position="130"/>
    </location>
</feature>
<evidence type="ECO:0000313" key="4">
    <source>
        <dbReference type="EMBL" id="MBB6445450.1"/>
    </source>
</evidence>
<comment type="caution">
    <text evidence="4">The sequence shown here is derived from an EMBL/GenBank/DDBJ whole genome shotgun (WGS) entry which is preliminary data.</text>
</comment>
<proteinExistence type="predicted"/>
<dbReference type="AlphaFoldDB" id="A0A7X0LVE4"/>
<organism evidence="4 5">
    <name type="scientific">Bacillus benzoevorans</name>
    <dbReference type="NCBI Taxonomy" id="1456"/>
    <lineage>
        <taxon>Bacteria</taxon>
        <taxon>Bacillati</taxon>
        <taxon>Bacillota</taxon>
        <taxon>Bacilli</taxon>
        <taxon>Bacillales</taxon>
        <taxon>Bacillaceae</taxon>
        <taxon>Bacillus</taxon>
    </lineage>
</organism>